<evidence type="ECO:0000259" key="3">
    <source>
        <dbReference type="Pfam" id="PF05649"/>
    </source>
</evidence>
<protein>
    <submittedName>
        <fullName evidence="5">Peptidase M13 N-terminal domain-containing protein</fullName>
    </submittedName>
</protein>
<dbReference type="Gene3D" id="1.10.1380.10">
    <property type="entry name" value="Neutral endopeptidase , domain2"/>
    <property type="match status" value="1"/>
</dbReference>
<evidence type="ECO:0000256" key="1">
    <source>
        <dbReference type="ARBA" id="ARBA00007357"/>
    </source>
</evidence>
<dbReference type="Proteomes" id="UP000887540">
    <property type="component" value="Unplaced"/>
</dbReference>
<accession>A0A914DJC4</accession>
<dbReference type="InterPro" id="IPR042089">
    <property type="entry name" value="Peptidase_M13_dom_2"/>
</dbReference>
<feature type="domain" description="Peptidase M13 N-terminal" evidence="3">
    <location>
        <begin position="120"/>
        <end position="422"/>
    </location>
</feature>
<dbReference type="Gene3D" id="3.40.390.10">
    <property type="entry name" value="Collagenase (Catalytic Domain)"/>
    <property type="match status" value="1"/>
</dbReference>
<dbReference type="GO" id="GO:0016485">
    <property type="term" value="P:protein processing"/>
    <property type="evidence" value="ECO:0007669"/>
    <property type="project" value="TreeGrafter"/>
</dbReference>
<comment type="similarity">
    <text evidence="1">Belongs to the peptidase M13 family.</text>
</comment>
<evidence type="ECO:0000256" key="2">
    <source>
        <dbReference type="SAM" id="SignalP"/>
    </source>
</evidence>
<evidence type="ECO:0000313" key="4">
    <source>
        <dbReference type="Proteomes" id="UP000887540"/>
    </source>
</evidence>
<dbReference type="PROSITE" id="PS51885">
    <property type="entry name" value="NEPRILYSIN"/>
    <property type="match status" value="1"/>
</dbReference>
<keyword evidence="2" id="KW-0732">Signal</keyword>
<dbReference type="GO" id="GO:0005886">
    <property type="term" value="C:plasma membrane"/>
    <property type="evidence" value="ECO:0007669"/>
    <property type="project" value="TreeGrafter"/>
</dbReference>
<sequence length="431" mass="49577">MISWRTSFLVIPTICIFAISGRNTTKNTISLQSVLDQINGSYQIRAHNVTMFIPDLVISRSGIEISDASVKADAMEVIQDSNSSQFMPAYTIVSNETRTGKYLLHDYPELTSSINPKLDPCENFYNFVCKGWEQHHEIKEDETSVNQFTVINDKIENQIGSILKNRTKYDTNRLTTLLYDMYESCMNNVSRDEAGSGIILDILSKIKQSKNLTLLTDWLIEVYPVSLFYTISVVPDIRDPKRNMISLQPTSLYLGSEKYYIEQRFEHSMEALKVYLRKVLKFFIEDDVGKKFFANSTAEIERRIESFVKVETAVAEIQNNTDKHYDNVYAGDKIVTVHELQNNISKTINWSRYFAHIFPEEVLAAVGDLSKMEVHVSIIEAIEKLEALSRNLPGQVFADFLQWRIILNYVGFLDDRFIDARFVRLISDPES</sequence>
<dbReference type="SUPFAM" id="SSF55486">
    <property type="entry name" value="Metalloproteases ('zincins'), catalytic domain"/>
    <property type="match status" value="1"/>
</dbReference>
<dbReference type="WBParaSite" id="ACRNAN_scaffold2785.g26193.t1">
    <property type="protein sequence ID" value="ACRNAN_scaffold2785.g26193.t1"/>
    <property type="gene ID" value="ACRNAN_scaffold2785.g26193"/>
</dbReference>
<feature type="chain" id="PRO_5038138812" evidence="2">
    <location>
        <begin position="22"/>
        <end position="431"/>
    </location>
</feature>
<dbReference type="InterPro" id="IPR008753">
    <property type="entry name" value="Peptidase_M13_N"/>
</dbReference>
<dbReference type="PANTHER" id="PTHR11733">
    <property type="entry name" value="ZINC METALLOPROTEASE FAMILY M13 NEPRILYSIN-RELATED"/>
    <property type="match status" value="1"/>
</dbReference>
<dbReference type="Pfam" id="PF05649">
    <property type="entry name" value="Peptidase_M13_N"/>
    <property type="match status" value="1"/>
</dbReference>
<organism evidence="4 5">
    <name type="scientific">Acrobeloides nanus</name>
    <dbReference type="NCBI Taxonomy" id="290746"/>
    <lineage>
        <taxon>Eukaryota</taxon>
        <taxon>Metazoa</taxon>
        <taxon>Ecdysozoa</taxon>
        <taxon>Nematoda</taxon>
        <taxon>Chromadorea</taxon>
        <taxon>Rhabditida</taxon>
        <taxon>Tylenchina</taxon>
        <taxon>Cephalobomorpha</taxon>
        <taxon>Cephaloboidea</taxon>
        <taxon>Cephalobidae</taxon>
        <taxon>Acrobeloides</taxon>
    </lineage>
</organism>
<dbReference type="AlphaFoldDB" id="A0A914DJC4"/>
<dbReference type="InterPro" id="IPR024079">
    <property type="entry name" value="MetalloPept_cat_dom_sf"/>
</dbReference>
<dbReference type="InterPro" id="IPR000718">
    <property type="entry name" value="Peptidase_M13"/>
</dbReference>
<dbReference type="GO" id="GO:0004222">
    <property type="term" value="F:metalloendopeptidase activity"/>
    <property type="evidence" value="ECO:0007669"/>
    <property type="project" value="InterPro"/>
</dbReference>
<keyword evidence="4" id="KW-1185">Reference proteome</keyword>
<name>A0A914DJC4_9BILA</name>
<proteinExistence type="inferred from homology"/>
<reference evidence="5" key="1">
    <citation type="submission" date="2022-11" db="UniProtKB">
        <authorList>
            <consortium name="WormBaseParasite"/>
        </authorList>
    </citation>
    <scope>IDENTIFICATION</scope>
</reference>
<feature type="signal peptide" evidence="2">
    <location>
        <begin position="1"/>
        <end position="21"/>
    </location>
</feature>
<dbReference type="PANTHER" id="PTHR11733:SF167">
    <property type="entry name" value="FI17812P1-RELATED"/>
    <property type="match status" value="1"/>
</dbReference>
<evidence type="ECO:0000313" key="5">
    <source>
        <dbReference type="WBParaSite" id="ACRNAN_scaffold2785.g26193.t1"/>
    </source>
</evidence>